<organism evidence="1 2">
    <name type="scientific">Dillenia turbinata</name>
    <dbReference type="NCBI Taxonomy" id="194707"/>
    <lineage>
        <taxon>Eukaryota</taxon>
        <taxon>Viridiplantae</taxon>
        <taxon>Streptophyta</taxon>
        <taxon>Embryophyta</taxon>
        <taxon>Tracheophyta</taxon>
        <taxon>Spermatophyta</taxon>
        <taxon>Magnoliopsida</taxon>
        <taxon>eudicotyledons</taxon>
        <taxon>Gunneridae</taxon>
        <taxon>Pentapetalae</taxon>
        <taxon>Dilleniales</taxon>
        <taxon>Dilleniaceae</taxon>
        <taxon>Dillenia</taxon>
    </lineage>
</organism>
<evidence type="ECO:0000313" key="1">
    <source>
        <dbReference type="EMBL" id="KAK6926753.1"/>
    </source>
</evidence>
<gene>
    <name evidence="1" type="ORF">RJ641_008472</name>
</gene>
<keyword evidence="2" id="KW-1185">Reference proteome</keyword>
<comment type="caution">
    <text evidence="1">The sequence shown here is derived from an EMBL/GenBank/DDBJ whole genome shotgun (WGS) entry which is preliminary data.</text>
</comment>
<proteinExistence type="predicted"/>
<dbReference type="Proteomes" id="UP001370490">
    <property type="component" value="Unassembled WGS sequence"/>
</dbReference>
<evidence type="ECO:0000313" key="2">
    <source>
        <dbReference type="Proteomes" id="UP001370490"/>
    </source>
</evidence>
<reference evidence="1 2" key="1">
    <citation type="submission" date="2023-12" db="EMBL/GenBank/DDBJ databases">
        <title>A high-quality genome assembly for Dillenia turbinata (Dilleniales).</title>
        <authorList>
            <person name="Chanderbali A."/>
        </authorList>
    </citation>
    <scope>NUCLEOTIDE SEQUENCE [LARGE SCALE GENOMIC DNA]</scope>
    <source>
        <strain evidence="1">LSX21</strain>
        <tissue evidence="1">Leaf</tissue>
    </source>
</reference>
<name>A0AAN8V1G1_9MAGN</name>
<dbReference type="AlphaFoldDB" id="A0AAN8V1G1"/>
<dbReference type="EMBL" id="JBAMMX010000015">
    <property type="protein sequence ID" value="KAK6926753.1"/>
    <property type="molecule type" value="Genomic_DNA"/>
</dbReference>
<sequence length="162" mass="18792">MLRIGSPRKRYSIAFACCCFVSPPFRGFDLTYGVKIFVITSFKDTCYIEILPNVKRSRRVIFLSFWAEVHYNSIYPEGGCSDKAQDCQLVSHNDVRDMFQHLRRRERKDGRFLETSTQYHLMNANEECGAAALFRYLHFISVVEFKGRCCHSANKMPAPLPC</sequence>
<evidence type="ECO:0008006" key="3">
    <source>
        <dbReference type="Google" id="ProtNLM"/>
    </source>
</evidence>
<protein>
    <recommendedName>
        <fullName evidence="3">OTU domain-containing protein</fullName>
    </recommendedName>
</protein>
<accession>A0AAN8V1G1</accession>